<proteinExistence type="predicted"/>
<evidence type="ECO:0000313" key="2">
    <source>
        <dbReference type="EMBL" id="KAK2569538.1"/>
    </source>
</evidence>
<comment type="caution">
    <text evidence="2">The sequence shown here is derived from an EMBL/GenBank/DDBJ whole genome shotgun (WGS) entry which is preliminary data.</text>
</comment>
<dbReference type="Pfam" id="PF03358">
    <property type="entry name" value="FMN_red"/>
    <property type="match status" value="1"/>
</dbReference>
<name>A0AAD9VCJ4_ACRCE</name>
<evidence type="ECO:0000313" key="3">
    <source>
        <dbReference type="Proteomes" id="UP001249851"/>
    </source>
</evidence>
<organism evidence="2 3">
    <name type="scientific">Acropora cervicornis</name>
    <name type="common">Staghorn coral</name>
    <dbReference type="NCBI Taxonomy" id="6130"/>
    <lineage>
        <taxon>Eukaryota</taxon>
        <taxon>Metazoa</taxon>
        <taxon>Cnidaria</taxon>
        <taxon>Anthozoa</taxon>
        <taxon>Hexacorallia</taxon>
        <taxon>Scleractinia</taxon>
        <taxon>Astrocoeniina</taxon>
        <taxon>Acroporidae</taxon>
        <taxon>Acropora</taxon>
    </lineage>
</organism>
<dbReference type="Gene3D" id="3.40.50.360">
    <property type="match status" value="1"/>
</dbReference>
<protein>
    <recommendedName>
        <fullName evidence="1">NADPH-dependent FMN reductase-like domain-containing protein</fullName>
    </recommendedName>
</protein>
<reference evidence="2" key="2">
    <citation type="journal article" date="2023" name="Science">
        <title>Genomic signatures of disease resistance in endangered staghorn corals.</title>
        <authorList>
            <person name="Vollmer S.V."/>
            <person name="Selwyn J.D."/>
            <person name="Despard B.A."/>
            <person name="Roesel C.L."/>
        </authorList>
    </citation>
    <scope>NUCLEOTIDE SEQUENCE</scope>
    <source>
        <strain evidence="2">K2</strain>
    </source>
</reference>
<dbReference type="SUPFAM" id="SSF52218">
    <property type="entry name" value="Flavoproteins"/>
    <property type="match status" value="1"/>
</dbReference>
<feature type="domain" description="NADPH-dependent FMN reductase-like" evidence="1">
    <location>
        <begin position="45"/>
        <end position="182"/>
    </location>
</feature>
<reference evidence="2" key="1">
    <citation type="journal article" date="2023" name="G3 (Bethesda)">
        <title>Whole genome assembly and annotation of the endangered Caribbean coral Acropora cervicornis.</title>
        <authorList>
            <person name="Selwyn J.D."/>
            <person name="Vollmer S.V."/>
        </authorList>
    </citation>
    <scope>NUCLEOTIDE SEQUENCE</scope>
    <source>
        <strain evidence="2">K2</strain>
    </source>
</reference>
<sequence>MCKGNASVSSPNMSYKCLVIVVLNRLFSSLQSWDSLQNTKGPNSMKIVLFADFASSSHGLNQAQYMLKQLCNEGHQISLFECANVSVPLLMYEDTQTCLCQVFEEPMKVLERKVQEADAFLLVTDKTGFQIPTSLGPVKHHFTGNNFTWRPYGVQCVLLGGSVHSRKVAMRLRILLEGSDYPYMSGVLPRRCSWTEMYAVDPSLETPGPCVL</sequence>
<dbReference type="InterPro" id="IPR029039">
    <property type="entry name" value="Flavoprotein-like_sf"/>
</dbReference>
<dbReference type="InterPro" id="IPR005025">
    <property type="entry name" value="FMN_Rdtase-like_dom"/>
</dbReference>
<keyword evidence="3" id="KW-1185">Reference proteome</keyword>
<evidence type="ECO:0000259" key="1">
    <source>
        <dbReference type="Pfam" id="PF03358"/>
    </source>
</evidence>
<gene>
    <name evidence="2" type="ORF">P5673_005359</name>
</gene>
<dbReference type="Proteomes" id="UP001249851">
    <property type="component" value="Unassembled WGS sequence"/>
</dbReference>
<dbReference type="GO" id="GO:0016491">
    <property type="term" value="F:oxidoreductase activity"/>
    <property type="evidence" value="ECO:0007669"/>
    <property type="project" value="InterPro"/>
</dbReference>
<dbReference type="EMBL" id="JARQWQ010000009">
    <property type="protein sequence ID" value="KAK2569538.1"/>
    <property type="molecule type" value="Genomic_DNA"/>
</dbReference>
<dbReference type="AlphaFoldDB" id="A0AAD9VCJ4"/>
<accession>A0AAD9VCJ4</accession>